<feature type="domain" description="Tc1-like transposase DDE" evidence="1">
    <location>
        <begin position="173"/>
        <end position="336"/>
    </location>
</feature>
<dbReference type="Gene3D" id="3.30.420.10">
    <property type="entry name" value="Ribonuclease H-like superfamily/Ribonuclease H"/>
    <property type="match status" value="1"/>
</dbReference>
<dbReference type="RefSeq" id="WP_095490708.1">
    <property type="nucleotide sequence ID" value="NZ_NPKJ01000003.1"/>
</dbReference>
<keyword evidence="3" id="KW-1185">Reference proteome</keyword>
<protein>
    <submittedName>
        <fullName evidence="2">IS630 family transposase</fullName>
    </submittedName>
</protein>
<proteinExistence type="predicted"/>
<gene>
    <name evidence="2" type="ORF">CIT26_00230</name>
</gene>
<sequence>MRTGISFTVSSADRVRLTALIRDRNTPQKHVWRAKIVLLSADGVGTVEIMRRTGKSKTCVWRWQERFAAEGCDGLLRDKTRPSRIPPLGPDVGERVVALTLADPPGETTHWTADMMAQAAAISASAVRRIWKAHGLAPHRWRQFKLSNDPKFVDKLRDVVGLYLDPPAHAIVLSVDEKSQIQALDRTQPGLPMKKGRLGTMTHDYKRNGTTTLFAALNVLDGTVIGRNMQRHRHQEFIRFLNAINAEVPADKAVHVVLDNYAPHKHPKVRACIARQSVCIRALTLIVAPHAWLDRHERFTFHFTPTSCSWLNAVEGFFAKLSKRRLKRGVFHSVVDLQAAINRFLAEHNQQPKPFTWTADPDKIIAAVKRGHQALDSIHSHDC</sequence>
<dbReference type="Pfam" id="PF13358">
    <property type="entry name" value="DDE_3"/>
    <property type="match status" value="1"/>
</dbReference>
<dbReference type="Pfam" id="PF13551">
    <property type="entry name" value="HTH_29"/>
    <property type="match status" value="1"/>
</dbReference>
<dbReference type="EMBL" id="NPKJ01000003">
    <property type="protein sequence ID" value="PAQ12473.1"/>
    <property type="molecule type" value="Genomic_DNA"/>
</dbReference>
<dbReference type="NCBIfam" id="NF033545">
    <property type="entry name" value="transpos_IS630"/>
    <property type="match status" value="1"/>
</dbReference>
<reference evidence="2 3" key="1">
    <citation type="submission" date="2017-08" db="EMBL/GenBank/DDBJ databases">
        <title>Mesorhizobium wenxinae sp. nov., a novel rhizobial species isolated from root nodules of chickpea (Cicer arietinum L.).</title>
        <authorList>
            <person name="Zhang J."/>
        </authorList>
    </citation>
    <scope>NUCLEOTIDE SEQUENCE [LARGE SCALE GENOMIC DNA]</scope>
    <source>
        <strain evidence="2 3">SDW018</strain>
    </source>
</reference>
<dbReference type="PANTHER" id="PTHR30347:SF1">
    <property type="entry name" value="MECHANOSENSITIVE CHANNEL MSCK"/>
    <property type="match status" value="1"/>
</dbReference>
<dbReference type="SUPFAM" id="SSF46689">
    <property type="entry name" value="Homeodomain-like"/>
    <property type="match status" value="1"/>
</dbReference>
<dbReference type="OrthoDB" id="2375382at2"/>
<dbReference type="Proteomes" id="UP000216442">
    <property type="component" value="Unassembled WGS sequence"/>
</dbReference>
<comment type="caution">
    <text evidence="2">The sequence shown here is derived from an EMBL/GenBank/DDBJ whole genome shotgun (WGS) entry which is preliminary data.</text>
</comment>
<evidence type="ECO:0000313" key="3">
    <source>
        <dbReference type="Proteomes" id="UP000216442"/>
    </source>
</evidence>
<dbReference type="InterPro" id="IPR036397">
    <property type="entry name" value="RNaseH_sf"/>
</dbReference>
<dbReference type="InterPro" id="IPR052702">
    <property type="entry name" value="MscS-like_channel"/>
</dbReference>
<evidence type="ECO:0000313" key="2">
    <source>
        <dbReference type="EMBL" id="PAQ12473.1"/>
    </source>
</evidence>
<dbReference type="GO" id="GO:0003676">
    <property type="term" value="F:nucleic acid binding"/>
    <property type="evidence" value="ECO:0007669"/>
    <property type="project" value="InterPro"/>
</dbReference>
<evidence type="ECO:0000259" key="1">
    <source>
        <dbReference type="Pfam" id="PF13358"/>
    </source>
</evidence>
<dbReference type="AlphaFoldDB" id="A0A271LWD4"/>
<accession>A0A271LWD4</accession>
<dbReference type="InterPro" id="IPR038717">
    <property type="entry name" value="Tc1-like_DDE_dom"/>
</dbReference>
<dbReference type="PANTHER" id="PTHR30347">
    <property type="entry name" value="POTASSIUM CHANNEL RELATED"/>
    <property type="match status" value="1"/>
</dbReference>
<dbReference type="InterPro" id="IPR009057">
    <property type="entry name" value="Homeodomain-like_sf"/>
</dbReference>
<name>A0A271LWD4_9HYPH</name>
<organism evidence="2 3">
    <name type="scientific">Mesorhizobium temperatum</name>
    <dbReference type="NCBI Taxonomy" id="241416"/>
    <lineage>
        <taxon>Bacteria</taxon>
        <taxon>Pseudomonadati</taxon>
        <taxon>Pseudomonadota</taxon>
        <taxon>Alphaproteobacteria</taxon>
        <taxon>Hyphomicrobiales</taxon>
        <taxon>Phyllobacteriaceae</taxon>
        <taxon>Mesorhizobium</taxon>
    </lineage>
</organism>
<dbReference type="InterPro" id="IPR047655">
    <property type="entry name" value="Transpos_IS630-like"/>
</dbReference>